<protein>
    <submittedName>
        <fullName evidence="2">Uncharacterized protein</fullName>
    </submittedName>
</protein>
<feature type="transmembrane region" description="Helical" evidence="1">
    <location>
        <begin position="13"/>
        <end position="33"/>
    </location>
</feature>
<reference evidence="2 3" key="1">
    <citation type="journal article" date="2023" name="Sci. Data">
        <title>Genome assembly of the Korean intertidal mud-creeper Batillaria attramentaria.</title>
        <authorList>
            <person name="Patra A.K."/>
            <person name="Ho P.T."/>
            <person name="Jun S."/>
            <person name="Lee S.J."/>
            <person name="Kim Y."/>
            <person name="Won Y.J."/>
        </authorList>
    </citation>
    <scope>NUCLEOTIDE SEQUENCE [LARGE SCALE GENOMIC DNA]</scope>
    <source>
        <strain evidence="2">Wonlab-2016</strain>
    </source>
</reference>
<name>A0ABD0J888_9CAEN</name>
<keyword evidence="3" id="KW-1185">Reference proteome</keyword>
<accession>A0ABD0J888</accession>
<dbReference type="Proteomes" id="UP001519460">
    <property type="component" value="Unassembled WGS sequence"/>
</dbReference>
<evidence type="ECO:0000313" key="2">
    <source>
        <dbReference type="EMBL" id="KAK7465071.1"/>
    </source>
</evidence>
<sequence>MQNNNSDSEEDEIIAAAAAVIILAAQVPVRSCWVREWVGRRETHGAYATIVQELMNEDPQAYKQFVRMRYEHFRELEVLVDPLIRRQDTVMRQSIKPGERLAVTLRYLGSGSTFADLSPIFRIPARSIRDIVLDTCDALYTALADDYLKNKTVLVICQTAHLN</sequence>
<evidence type="ECO:0000313" key="3">
    <source>
        <dbReference type="Proteomes" id="UP001519460"/>
    </source>
</evidence>
<organism evidence="2 3">
    <name type="scientific">Batillaria attramentaria</name>
    <dbReference type="NCBI Taxonomy" id="370345"/>
    <lineage>
        <taxon>Eukaryota</taxon>
        <taxon>Metazoa</taxon>
        <taxon>Spiralia</taxon>
        <taxon>Lophotrochozoa</taxon>
        <taxon>Mollusca</taxon>
        <taxon>Gastropoda</taxon>
        <taxon>Caenogastropoda</taxon>
        <taxon>Sorbeoconcha</taxon>
        <taxon>Cerithioidea</taxon>
        <taxon>Batillariidae</taxon>
        <taxon>Batillaria</taxon>
    </lineage>
</organism>
<keyword evidence="1" id="KW-1133">Transmembrane helix</keyword>
<proteinExistence type="predicted"/>
<dbReference type="EMBL" id="JACVVK020000579">
    <property type="protein sequence ID" value="KAK7465071.1"/>
    <property type="molecule type" value="Genomic_DNA"/>
</dbReference>
<comment type="caution">
    <text evidence="2">The sequence shown here is derived from an EMBL/GenBank/DDBJ whole genome shotgun (WGS) entry which is preliminary data.</text>
</comment>
<gene>
    <name evidence="2" type="ORF">BaRGS_00037768</name>
</gene>
<keyword evidence="1" id="KW-0812">Transmembrane</keyword>
<dbReference type="AlphaFoldDB" id="A0ABD0J888"/>
<keyword evidence="1" id="KW-0472">Membrane</keyword>
<evidence type="ECO:0000256" key="1">
    <source>
        <dbReference type="SAM" id="Phobius"/>
    </source>
</evidence>